<feature type="domain" description="Reverse transcriptase" evidence="3">
    <location>
        <begin position="1"/>
        <end position="175"/>
    </location>
</feature>
<dbReference type="Pfam" id="PF00078">
    <property type="entry name" value="RVT_1"/>
    <property type="match status" value="1"/>
</dbReference>
<organism evidence="4 5">
    <name type="scientific">Sphaeramia orbicularis</name>
    <name type="common">orbiculate cardinalfish</name>
    <dbReference type="NCBI Taxonomy" id="375764"/>
    <lineage>
        <taxon>Eukaryota</taxon>
        <taxon>Metazoa</taxon>
        <taxon>Chordata</taxon>
        <taxon>Craniata</taxon>
        <taxon>Vertebrata</taxon>
        <taxon>Euteleostomi</taxon>
        <taxon>Actinopterygii</taxon>
        <taxon>Neopterygii</taxon>
        <taxon>Teleostei</taxon>
        <taxon>Neoteleostei</taxon>
        <taxon>Acanthomorphata</taxon>
        <taxon>Gobiaria</taxon>
        <taxon>Kurtiformes</taxon>
        <taxon>Apogonoidei</taxon>
        <taxon>Apogonidae</taxon>
        <taxon>Apogoninae</taxon>
        <taxon>Sphaeramia</taxon>
    </lineage>
</organism>
<evidence type="ECO:0000256" key="2">
    <source>
        <dbReference type="SAM" id="SignalP"/>
    </source>
</evidence>
<dbReference type="AlphaFoldDB" id="A0A672Y7R0"/>
<evidence type="ECO:0000259" key="3">
    <source>
        <dbReference type="PROSITE" id="PS50878"/>
    </source>
</evidence>
<name>A0A672Y7R0_9TELE</name>
<keyword evidence="5" id="KW-1185">Reference proteome</keyword>
<dbReference type="SUPFAM" id="SSF56672">
    <property type="entry name" value="DNA/RNA polymerases"/>
    <property type="match status" value="1"/>
</dbReference>
<accession>A0A672Y7R0</accession>
<feature type="region of interest" description="Disordered" evidence="1">
    <location>
        <begin position="156"/>
        <end position="214"/>
    </location>
</feature>
<evidence type="ECO:0000313" key="4">
    <source>
        <dbReference type="Ensembl" id="ENSSORP00005002553.1"/>
    </source>
</evidence>
<reference evidence="4" key="3">
    <citation type="submission" date="2025-09" db="UniProtKB">
        <authorList>
            <consortium name="Ensembl"/>
        </authorList>
    </citation>
    <scope>IDENTIFICATION</scope>
</reference>
<reference evidence="4" key="1">
    <citation type="submission" date="2019-06" db="EMBL/GenBank/DDBJ databases">
        <authorList>
            <consortium name="Wellcome Sanger Institute Data Sharing"/>
        </authorList>
    </citation>
    <scope>NUCLEOTIDE SEQUENCE [LARGE SCALE GENOMIC DNA]</scope>
</reference>
<dbReference type="InterPro" id="IPR000477">
    <property type="entry name" value="RT_dom"/>
</dbReference>
<sequence length="214" mass="23498">MAAASGKSTVLVLLDLSSAFDTVDHTIMIERLRDLVGMAGPVLDWFSSYLTGRSFSVSINNIQSDSADLLCGVPQGSVLGPVLFLLYVLPLGHIIRQYSDVFYHLFADDIQIYCSFKSSEPHKLSSLINCLSELKQWLNDNSLQLNSSKTETLIIAPDRQRPRKSSSEPSSGFRTRTHGSAPDLVPARRLGESRGRSGTETGHARRGNQTGDRT</sequence>
<dbReference type="InterPro" id="IPR043502">
    <property type="entry name" value="DNA/RNA_pol_sf"/>
</dbReference>
<dbReference type="InParanoid" id="A0A672Y7R0"/>
<dbReference type="PANTHER" id="PTHR33332">
    <property type="entry name" value="REVERSE TRANSCRIPTASE DOMAIN-CONTAINING PROTEIN"/>
    <property type="match status" value="1"/>
</dbReference>
<evidence type="ECO:0000256" key="1">
    <source>
        <dbReference type="SAM" id="MobiDB-lite"/>
    </source>
</evidence>
<feature type="signal peptide" evidence="2">
    <location>
        <begin position="1"/>
        <end position="19"/>
    </location>
</feature>
<reference evidence="4" key="2">
    <citation type="submission" date="2025-08" db="UniProtKB">
        <authorList>
            <consortium name="Ensembl"/>
        </authorList>
    </citation>
    <scope>IDENTIFICATION</scope>
</reference>
<protein>
    <recommendedName>
        <fullName evidence="3">Reverse transcriptase domain-containing protein</fullName>
    </recommendedName>
</protein>
<dbReference type="Proteomes" id="UP000472271">
    <property type="component" value="Chromosome 21"/>
</dbReference>
<dbReference type="PROSITE" id="PS50878">
    <property type="entry name" value="RT_POL"/>
    <property type="match status" value="1"/>
</dbReference>
<dbReference type="Ensembl" id="ENSSORT00005002618.1">
    <property type="protein sequence ID" value="ENSSORP00005002553.1"/>
    <property type="gene ID" value="ENSSORG00005001532.1"/>
</dbReference>
<feature type="chain" id="PRO_5025669700" description="Reverse transcriptase domain-containing protein" evidence="2">
    <location>
        <begin position="20"/>
        <end position="214"/>
    </location>
</feature>
<proteinExistence type="predicted"/>
<keyword evidence="2" id="KW-0732">Signal</keyword>
<evidence type="ECO:0000313" key="5">
    <source>
        <dbReference type="Proteomes" id="UP000472271"/>
    </source>
</evidence>